<dbReference type="AlphaFoldDB" id="A0A9P9FGP6"/>
<sequence>MLGSPFILVTLLASVVSVTQAAALKPRQLLGQLGSLQCNIARVRIVGALGDADQAIGNIQDQATSTAAAAGLSQANAGISQIANAILAGEEPPAESRSEVQAGLEAMAAALTANNSTDPAVGDAQSALTAATAAGEDVVAQC</sequence>
<protein>
    <submittedName>
        <fullName evidence="2">Uncharacterized protein</fullName>
    </submittedName>
</protein>
<gene>
    <name evidence="2" type="ORF">B0J13DRAFT_534953</name>
</gene>
<accession>A0A9P9FGP6</accession>
<feature type="signal peptide" evidence="1">
    <location>
        <begin position="1"/>
        <end position="21"/>
    </location>
</feature>
<keyword evidence="3" id="KW-1185">Reference proteome</keyword>
<evidence type="ECO:0000313" key="3">
    <source>
        <dbReference type="Proteomes" id="UP000717696"/>
    </source>
</evidence>
<evidence type="ECO:0000313" key="2">
    <source>
        <dbReference type="EMBL" id="KAH7161927.1"/>
    </source>
</evidence>
<organism evidence="2 3">
    <name type="scientific">Dactylonectria estremocensis</name>
    <dbReference type="NCBI Taxonomy" id="1079267"/>
    <lineage>
        <taxon>Eukaryota</taxon>
        <taxon>Fungi</taxon>
        <taxon>Dikarya</taxon>
        <taxon>Ascomycota</taxon>
        <taxon>Pezizomycotina</taxon>
        <taxon>Sordariomycetes</taxon>
        <taxon>Hypocreomycetidae</taxon>
        <taxon>Hypocreales</taxon>
        <taxon>Nectriaceae</taxon>
        <taxon>Dactylonectria</taxon>
    </lineage>
</organism>
<dbReference type="Proteomes" id="UP000717696">
    <property type="component" value="Unassembled WGS sequence"/>
</dbReference>
<evidence type="ECO:0000256" key="1">
    <source>
        <dbReference type="SAM" id="SignalP"/>
    </source>
</evidence>
<reference evidence="2" key="1">
    <citation type="journal article" date="2021" name="Nat. Commun.">
        <title>Genetic determinants of endophytism in the Arabidopsis root mycobiome.</title>
        <authorList>
            <person name="Mesny F."/>
            <person name="Miyauchi S."/>
            <person name="Thiergart T."/>
            <person name="Pickel B."/>
            <person name="Atanasova L."/>
            <person name="Karlsson M."/>
            <person name="Huettel B."/>
            <person name="Barry K.W."/>
            <person name="Haridas S."/>
            <person name="Chen C."/>
            <person name="Bauer D."/>
            <person name="Andreopoulos W."/>
            <person name="Pangilinan J."/>
            <person name="LaButti K."/>
            <person name="Riley R."/>
            <person name="Lipzen A."/>
            <person name="Clum A."/>
            <person name="Drula E."/>
            <person name="Henrissat B."/>
            <person name="Kohler A."/>
            <person name="Grigoriev I.V."/>
            <person name="Martin F.M."/>
            <person name="Hacquard S."/>
        </authorList>
    </citation>
    <scope>NUCLEOTIDE SEQUENCE</scope>
    <source>
        <strain evidence="2">MPI-CAGE-AT-0021</strain>
    </source>
</reference>
<proteinExistence type="predicted"/>
<dbReference type="OrthoDB" id="5105505at2759"/>
<comment type="caution">
    <text evidence="2">The sequence shown here is derived from an EMBL/GenBank/DDBJ whole genome shotgun (WGS) entry which is preliminary data.</text>
</comment>
<feature type="chain" id="PRO_5040270105" evidence="1">
    <location>
        <begin position="22"/>
        <end position="142"/>
    </location>
</feature>
<name>A0A9P9FGP6_9HYPO</name>
<keyword evidence="1" id="KW-0732">Signal</keyword>
<dbReference type="EMBL" id="JAGMUU010000001">
    <property type="protein sequence ID" value="KAH7161927.1"/>
    <property type="molecule type" value="Genomic_DNA"/>
</dbReference>